<evidence type="ECO:0008006" key="5">
    <source>
        <dbReference type="Google" id="ProtNLM"/>
    </source>
</evidence>
<evidence type="ECO:0000256" key="2">
    <source>
        <dbReference type="ARBA" id="ARBA00022884"/>
    </source>
</evidence>
<sequence>MHYPIYAYSTLPEVAEFLKQHNGEEQIIVRMRGLPFTAKKQDIIDFFCGVQADILGGSDGIFFVNYGGKRPTGDAFVIFPSGEIADRGLALHKCYLGQRYVELFKASPSELVQVLLVLL</sequence>
<dbReference type="SUPFAM" id="SSF54928">
    <property type="entry name" value="RNA-binding domain, RBD"/>
    <property type="match status" value="1"/>
</dbReference>
<gene>
    <name evidence="3" type="ORF">DILT_LOCUS5845</name>
</gene>
<organism evidence="3 4">
    <name type="scientific">Dibothriocephalus latus</name>
    <name type="common">Fish tapeworm</name>
    <name type="synonym">Diphyllobothrium latum</name>
    <dbReference type="NCBI Taxonomy" id="60516"/>
    <lineage>
        <taxon>Eukaryota</taxon>
        <taxon>Metazoa</taxon>
        <taxon>Spiralia</taxon>
        <taxon>Lophotrochozoa</taxon>
        <taxon>Platyhelminthes</taxon>
        <taxon>Cestoda</taxon>
        <taxon>Eucestoda</taxon>
        <taxon>Diphyllobothriidea</taxon>
        <taxon>Diphyllobothriidae</taxon>
        <taxon>Dibothriocephalus</taxon>
    </lineage>
</organism>
<keyword evidence="2" id="KW-0694">RNA-binding</keyword>
<reference evidence="3 4" key="1">
    <citation type="submission" date="2018-11" db="EMBL/GenBank/DDBJ databases">
        <authorList>
            <consortium name="Pathogen Informatics"/>
        </authorList>
    </citation>
    <scope>NUCLEOTIDE SEQUENCE [LARGE SCALE GENOMIC DNA]</scope>
</reference>
<evidence type="ECO:0000313" key="3">
    <source>
        <dbReference type="EMBL" id="VDN10014.1"/>
    </source>
</evidence>
<keyword evidence="4" id="KW-1185">Reference proteome</keyword>
<proteinExistence type="predicted"/>
<dbReference type="Proteomes" id="UP000281553">
    <property type="component" value="Unassembled WGS sequence"/>
</dbReference>
<dbReference type="InterPro" id="IPR050666">
    <property type="entry name" value="ESRP"/>
</dbReference>
<dbReference type="InterPro" id="IPR012677">
    <property type="entry name" value="Nucleotide-bd_a/b_plait_sf"/>
</dbReference>
<dbReference type="EMBL" id="UYRU01048268">
    <property type="protein sequence ID" value="VDN10014.1"/>
    <property type="molecule type" value="Genomic_DNA"/>
</dbReference>
<dbReference type="Gene3D" id="3.30.70.330">
    <property type="match status" value="1"/>
</dbReference>
<dbReference type="PANTHER" id="PTHR13976">
    <property type="entry name" value="HETEROGENEOUS NUCLEAR RIBONUCLEOPROTEIN-RELATED"/>
    <property type="match status" value="1"/>
</dbReference>
<dbReference type="InterPro" id="IPR035979">
    <property type="entry name" value="RBD_domain_sf"/>
</dbReference>
<dbReference type="OrthoDB" id="6264802at2759"/>
<dbReference type="GO" id="GO:0003723">
    <property type="term" value="F:RNA binding"/>
    <property type="evidence" value="ECO:0007669"/>
    <property type="project" value="UniProtKB-KW"/>
</dbReference>
<accession>A0A3P7KZT6</accession>
<protein>
    <recommendedName>
        <fullName evidence="5">RRM domain-containing protein</fullName>
    </recommendedName>
</protein>
<keyword evidence="1" id="KW-0677">Repeat</keyword>
<dbReference type="AlphaFoldDB" id="A0A3P7KZT6"/>
<evidence type="ECO:0000313" key="4">
    <source>
        <dbReference type="Proteomes" id="UP000281553"/>
    </source>
</evidence>
<name>A0A3P7KZT6_DIBLA</name>
<evidence type="ECO:0000256" key="1">
    <source>
        <dbReference type="ARBA" id="ARBA00022737"/>
    </source>
</evidence>